<dbReference type="Proteomes" id="UP000000391">
    <property type="component" value="Chromosome"/>
</dbReference>
<dbReference type="Gene3D" id="3.30.1380.20">
    <property type="entry name" value="Trafficking protein particle complex subunit 3"/>
    <property type="match status" value="1"/>
</dbReference>
<dbReference type="InterPro" id="IPR024096">
    <property type="entry name" value="NO_sig/Golgi_transp_ligand-bd"/>
</dbReference>
<dbReference type="Pfam" id="PF08448">
    <property type="entry name" value="PAS_4"/>
    <property type="match status" value="1"/>
</dbReference>
<evidence type="ECO:0008006" key="5">
    <source>
        <dbReference type="Google" id="ProtNLM"/>
    </source>
</evidence>
<dbReference type="SUPFAM" id="SSF111126">
    <property type="entry name" value="Ligand-binding domain in the NO signalling and Golgi transport"/>
    <property type="match status" value="1"/>
</dbReference>
<dbReference type="KEGG" id="mev:Metev_1161"/>
<keyword evidence="4" id="KW-1185">Reference proteome</keyword>
<dbReference type="STRING" id="644295.Metev_1161"/>
<dbReference type="EMBL" id="CP002069">
    <property type="protein sequence ID" value="ADI74042.1"/>
    <property type="molecule type" value="Genomic_DNA"/>
</dbReference>
<protein>
    <recommendedName>
        <fullName evidence="5">PAS/PAC sensor protein</fullName>
    </recommendedName>
</protein>
<evidence type="ECO:0000313" key="4">
    <source>
        <dbReference type="Proteomes" id="UP000000391"/>
    </source>
</evidence>
<proteinExistence type="predicted"/>
<accession>D7E994</accession>
<dbReference type="SUPFAM" id="SSF55785">
    <property type="entry name" value="PYP-like sensor domain (PAS domain)"/>
    <property type="match status" value="1"/>
</dbReference>
<evidence type="ECO:0000313" key="3">
    <source>
        <dbReference type="EMBL" id="ADI74042.1"/>
    </source>
</evidence>
<dbReference type="GeneID" id="69064670"/>
<organism evidence="3 4">
    <name type="scientific">Methanohalobium evestigatum (strain ATCC BAA-1072 / DSM 3721 / NBRC 107634 / OCM 161 / Z-7303)</name>
    <dbReference type="NCBI Taxonomy" id="644295"/>
    <lineage>
        <taxon>Archaea</taxon>
        <taxon>Methanobacteriati</taxon>
        <taxon>Methanobacteriota</taxon>
        <taxon>Stenosarchaea group</taxon>
        <taxon>Methanomicrobia</taxon>
        <taxon>Methanosarcinales</taxon>
        <taxon>Methanosarcinaceae</taxon>
        <taxon>Methanohalobium</taxon>
    </lineage>
</organism>
<reference evidence="3 4" key="1">
    <citation type="submission" date="2010-06" db="EMBL/GenBank/DDBJ databases">
        <title>Complete sequence chromosome of Methanohalobium evestigatum Z-7303.</title>
        <authorList>
            <consortium name="US DOE Joint Genome Institute"/>
            <person name="Lucas S."/>
            <person name="Copeland A."/>
            <person name="Lapidus A."/>
            <person name="Cheng J.-F."/>
            <person name="Bruce D."/>
            <person name="Goodwin L."/>
            <person name="Pitluck S."/>
            <person name="Saunders E."/>
            <person name="Detter J.C."/>
            <person name="Han C."/>
            <person name="Tapia R."/>
            <person name="Land M."/>
            <person name="Hauser L."/>
            <person name="Kyrpides N."/>
            <person name="Mikhailova N."/>
            <person name="Sieprawska-Lupa M."/>
            <person name="Whitman W.B."/>
            <person name="Anderson I."/>
            <person name="Woyke T."/>
        </authorList>
    </citation>
    <scope>NUCLEOTIDE SEQUENCE [LARGE SCALE GENOMIC DNA]</scope>
    <source>
        <strain evidence="4">ATCC BAA-1072 / DSM 3721 / NBRC 107634 / OCM 161 / Z-7303</strain>
    </source>
</reference>
<sequence>MQNNQIQHDNNELKDYIIKSLPDNLTVLDTDGTILYVNDLWRIFASNNGLDPDMCSEGTNYLDVCDHAYGKNSEEAYVAANGIRDVITGKKDIFELEYPCHAPDKNRWYLMKVIPLNKRYPTPVLIYHLNITERKLSEIELQKKHEHIYKQNQIRKILTGTIPTLLKESPKDRRKIVVKQMLDMVENCMFHQNTSTLKSQQIDCKSSKFKYEDVNSNNVGYMSCEVMNQLGGDFSLESFDKEGLRFAVKGTGCPWGAEQAKSNPILCNLTKGIISRVITKVYNDAKVETLKTMGNGDKCCYFIIYK</sequence>
<dbReference type="InterPro" id="IPR041359">
    <property type="entry name" value="MetOD1"/>
</dbReference>
<evidence type="ECO:0000259" key="1">
    <source>
        <dbReference type="Pfam" id="PF08448"/>
    </source>
</evidence>
<dbReference type="HOGENOM" id="CLU_938793_0_0_2"/>
<feature type="domain" description="PAS fold-4" evidence="1">
    <location>
        <begin position="19"/>
        <end position="135"/>
    </location>
</feature>
<evidence type="ECO:0000259" key="2">
    <source>
        <dbReference type="Pfam" id="PF18546"/>
    </source>
</evidence>
<dbReference type="AlphaFoldDB" id="D7E994"/>
<feature type="domain" description="Metanogen output" evidence="2">
    <location>
        <begin position="157"/>
        <end position="304"/>
    </location>
</feature>
<dbReference type="Gene3D" id="3.30.450.20">
    <property type="entry name" value="PAS domain"/>
    <property type="match status" value="1"/>
</dbReference>
<name>D7E994_METEZ</name>
<dbReference type="Pfam" id="PF18546">
    <property type="entry name" value="MetOD1"/>
    <property type="match status" value="1"/>
</dbReference>
<dbReference type="InterPro" id="IPR035965">
    <property type="entry name" value="PAS-like_dom_sf"/>
</dbReference>
<dbReference type="InterPro" id="IPR013656">
    <property type="entry name" value="PAS_4"/>
</dbReference>
<dbReference type="RefSeq" id="WP_013194609.1">
    <property type="nucleotide sequence ID" value="NC_014253.1"/>
</dbReference>
<gene>
    <name evidence="3" type="ordered locus">Metev_1161</name>
</gene>